<dbReference type="CDD" id="cd04301">
    <property type="entry name" value="NAT_SF"/>
    <property type="match status" value="1"/>
</dbReference>
<gene>
    <name evidence="2" type="ORF">BHD05_01640</name>
</gene>
<dbReference type="GO" id="GO:0016747">
    <property type="term" value="F:acyltransferase activity, transferring groups other than amino-acyl groups"/>
    <property type="evidence" value="ECO:0007669"/>
    <property type="project" value="InterPro"/>
</dbReference>
<dbReference type="KEGG" id="mant:BHD05_01640"/>
<dbReference type="AlphaFoldDB" id="A0A7L5AF58"/>
<dbReference type="InterPro" id="IPR016181">
    <property type="entry name" value="Acyl_CoA_acyltransferase"/>
</dbReference>
<dbReference type="PANTHER" id="PTHR43792:SF1">
    <property type="entry name" value="N-ACETYLTRANSFERASE DOMAIN-CONTAINING PROTEIN"/>
    <property type="match status" value="1"/>
</dbReference>
<feature type="domain" description="N-acetyltransferase" evidence="1">
    <location>
        <begin position="15"/>
        <end position="187"/>
    </location>
</feature>
<organism evidence="2 3">
    <name type="scientific">Marisediminicola antarctica</name>
    <dbReference type="NCBI Taxonomy" id="674079"/>
    <lineage>
        <taxon>Bacteria</taxon>
        <taxon>Bacillati</taxon>
        <taxon>Actinomycetota</taxon>
        <taxon>Actinomycetes</taxon>
        <taxon>Micrococcales</taxon>
        <taxon>Microbacteriaceae</taxon>
        <taxon>Marisediminicola</taxon>
    </lineage>
</organism>
<accession>A0A7L5AF58</accession>
<reference evidence="2 3" key="1">
    <citation type="submission" date="2016-09" db="EMBL/GenBank/DDBJ databases">
        <title>Complete genome sequence of microbes from the polar regions.</title>
        <authorList>
            <person name="Liao L."/>
            <person name="Chen B."/>
        </authorList>
    </citation>
    <scope>NUCLEOTIDE SEQUENCE [LARGE SCALE GENOMIC DNA]</scope>
    <source>
        <strain evidence="2 3">ZS314</strain>
    </source>
</reference>
<dbReference type="Proteomes" id="UP000464507">
    <property type="component" value="Chromosome"/>
</dbReference>
<dbReference type="InterPro" id="IPR051531">
    <property type="entry name" value="N-acetyltransferase"/>
</dbReference>
<proteinExistence type="predicted"/>
<dbReference type="InterPro" id="IPR000182">
    <property type="entry name" value="GNAT_dom"/>
</dbReference>
<dbReference type="RefSeq" id="WP_236966608.1">
    <property type="nucleotide sequence ID" value="NZ_CP017146.1"/>
</dbReference>
<dbReference type="EMBL" id="CP017146">
    <property type="protein sequence ID" value="QHO68526.1"/>
    <property type="molecule type" value="Genomic_DNA"/>
</dbReference>
<dbReference type="PROSITE" id="PS51186">
    <property type="entry name" value="GNAT"/>
    <property type="match status" value="1"/>
</dbReference>
<name>A0A7L5AF58_9MICO</name>
<keyword evidence="3" id="KW-1185">Reference proteome</keyword>
<protein>
    <recommendedName>
        <fullName evidence="1">N-acetyltransferase domain-containing protein</fullName>
    </recommendedName>
</protein>
<dbReference type="PANTHER" id="PTHR43792">
    <property type="entry name" value="GNAT FAMILY, PUTATIVE (AFU_ORTHOLOGUE AFUA_3G00765)-RELATED-RELATED"/>
    <property type="match status" value="1"/>
</dbReference>
<evidence type="ECO:0000259" key="1">
    <source>
        <dbReference type="PROSITE" id="PS51186"/>
    </source>
</evidence>
<sequence length="196" mass="21916">MIPAQFGPPVRAGRVLLRMMSTDDIDDVHAYQGRDDVCRYLLFEARTREQVAEQVARHAASTVLAADGDYWQIAVVLPASGHEAERVIGDIYFTLKSRENLAGEIGWTFHPDFRGRGYATEAASAVLRRAFAELGLHRVIAELDPRNAASIALCHRLGMREEAYFVKDLMFRGDWADTGIYAMLDVEWSTRSVIAG</sequence>
<evidence type="ECO:0000313" key="3">
    <source>
        <dbReference type="Proteomes" id="UP000464507"/>
    </source>
</evidence>
<dbReference type="SUPFAM" id="SSF55729">
    <property type="entry name" value="Acyl-CoA N-acyltransferases (Nat)"/>
    <property type="match status" value="1"/>
</dbReference>
<dbReference type="Gene3D" id="3.40.630.30">
    <property type="match status" value="1"/>
</dbReference>
<evidence type="ECO:0000313" key="2">
    <source>
        <dbReference type="EMBL" id="QHO68526.1"/>
    </source>
</evidence>
<dbReference type="Pfam" id="PF13302">
    <property type="entry name" value="Acetyltransf_3"/>
    <property type="match status" value="1"/>
</dbReference>